<accession>A0A5C5V3P0</accession>
<dbReference type="GO" id="GO:0006352">
    <property type="term" value="P:DNA-templated transcription initiation"/>
    <property type="evidence" value="ECO:0007669"/>
    <property type="project" value="InterPro"/>
</dbReference>
<dbReference type="SUPFAM" id="SSF88659">
    <property type="entry name" value="Sigma3 and sigma4 domains of RNA polymerase sigma factors"/>
    <property type="match status" value="1"/>
</dbReference>
<name>A0A5C5V3P0_9BACT</name>
<dbReference type="Gene3D" id="1.10.1740.10">
    <property type="match status" value="1"/>
</dbReference>
<keyword evidence="7" id="KW-1185">Reference proteome</keyword>
<sequence length="226" mass="25800">MLLPPTCGNRLPGNELQCNWATPKKTDCYFCAPIDHSSYFLSRGKPLNDPIRKLSPSQVAFIEELTAIQGSMKRFCISILAGDQGAEDVIQEANRVILEKANEFEPGTNLQAWAFEIVRWQAMAYCKRRQRENKLLFNTELIDSLLERSLQLDARQAEQMGALASCIEKLDDADRSVLRGRYWSEKTLAEFSQEIGRTVDALKRALFKIRKQLRACVRQTLAEQKN</sequence>
<evidence type="ECO:0000313" key="6">
    <source>
        <dbReference type="EMBL" id="TWT33001.1"/>
    </source>
</evidence>
<dbReference type="InterPro" id="IPR013325">
    <property type="entry name" value="RNA_pol_sigma_r2"/>
</dbReference>
<proteinExistence type="inferred from homology"/>
<evidence type="ECO:0000256" key="1">
    <source>
        <dbReference type="ARBA" id="ARBA00010641"/>
    </source>
</evidence>
<evidence type="ECO:0000256" key="4">
    <source>
        <dbReference type="ARBA" id="ARBA00023163"/>
    </source>
</evidence>
<dbReference type="EMBL" id="SJPF01000003">
    <property type="protein sequence ID" value="TWT33001.1"/>
    <property type="molecule type" value="Genomic_DNA"/>
</dbReference>
<dbReference type="SUPFAM" id="SSF88946">
    <property type="entry name" value="Sigma2 domain of RNA polymerase sigma factors"/>
    <property type="match status" value="1"/>
</dbReference>
<dbReference type="PANTHER" id="PTHR43133:SF51">
    <property type="entry name" value="RNA POLYMERASE SIGMA FACTOR"/>
    <property type="match status" value="1"/>
</dbReference>
<feature type="domain" description="RNA polymerase sigma-70 region 2" evidence="5">
    <location>
        <begin position="72"/>
        <end position="131"/>
    </location>
</feature>
<evidence type="ECO:0000313" key="7">
    <source>
        <dbReference type="Proteomes" id="UP000318878"/>
    </source>
</evidence>
<dbReference type="GO" id="GO:0016987">
    <property type="term" value="F:sigma factor activity"/>
    <property type="evidence" value="ECO:0007669"/>
    <property type="project" value="UniProtKB-KW"/>
</dbReference>
<dbReference type="PANTHER" id="PTHR43133">
    <property type="entry name" value="RNA POLYMERASE ECF-TYPE SIGMA FACTO"/>
    <property type="match status" value="1"/>
</dbReference>
<gene>
    <name evidence="6" type="ORF">Enr8_28180</name>
</gene>
<keyword evidence="2" id="KW-0805">Transcription regulation</keyword>
<keyword evidence="4" id="KW-0804">Transcription</keyword>
<evidence type="ECO:0000256" key="3">
    <source>
        <dbReference type="ARBA" id="ARBA00023082"/>
    </source>
</evidence>
<comment type="similarity">
    <text evidence="1">Belongs to the sigma-70 factor family. ECF subfamily.</text>
</comment>
<organism evidence="6 7">
    <name type="scientific">Blastopirellula retiformator</name>
    <dbReference type="NCBI Taxonomy" id="2527970"/>
    <lineage>
        <taxon>Bacteria</taxon>
        <taxon>Pseudomonadati</taxon>
        <taxon>Planctomycetota</taxon>
        <taxon>Planctomycetia</taxon>
        <taxon>Pirellulales</taxon>
        <taxon>Pirellulaceae</taxon>
        <taxon>Blastopirellula</taxon>
    </lineage>
</organism>
<comment type="caution">
    <text evidence="6">The sequence shown here is derived from an EMBL/GenBank/DDBJ whole genome shotgun (WGS) entry which is preliminary data.</text>
</comment>
<dbReference type="AlphaFoldDB" id="A0A5C5V3P0"/>
<evidence type="ECO:0000259" key="5">
    <source>
        <dbReference type="Pfam" id="PF04542"/>
    </source>
</evidence>
<dbReference type="InterPro" id="IPR007627">
    <property type="entry name" value="RNA_pol_sigma70_r2"/>
</dbReference>
<dbReference type="InterPro" id="IPR014284">
    <property type="entry name" value="RNA_pol_sigma-70_dom"/>
</dbReference>
<dbReference type="InterPro" id="IPR013324">
    <property type="entry name" value="RNA_pol_sigma_r3/r4-like"/>
</dbReference>
<dbReference type="InterPro" id="IPR039425">
    <property type="entry name" value="RNA_pol_sigma-70-like"/>
</dbReference>
<dbReference type="InterPro" id="IPR036388">
    <property type="entry name" value="WH-like_DNA-bd_sf"/>
</dbReference>
<reference evidence="6 7" key="1">
    <citation type="submission" date="2019-02" db="EMBL/GenBank/DDBJ databases">
        <title>Deep-cultivation of Planctomycetes and their phenomic and genomic characterization uncovers novel biology.</title>
        <authorList>
            <person name="Wiegand S."/>
            <person name="Jogler M."/>
            <person name="Boedeker C."/>
            <person name="Pinto D."/>
            <person name="Vollmers J."/>
            <person name="Rivas-Marin E."/>
            <person name="Kohn T."/>
            <person name="Peeters S.H."/>
            <person name="Heuer A."/>
            <person name="Rast P."/>
            <person name="Oberbeckmann S."/>
            <person name="Bunk B."/>
            <person name="Jeske O."/>
            <person name="Meyerdierks A."/>
            <person name="Storesund J.E."/>
            <person name="Kallscheuer N."/>
            <person name="Luecker S."/>
            <person name="Lage O.M."/>
            <person name="Pohl T."/>
            <person name="Merkel B.J."/>
            <person name="Hornburger P."/>
            <person name="Mueller R.-W."/>
            <person name="Bruemmer F."/>
            <person name="Labrenz M."/>
            <person name="Spormann A.M."/>
            <person name="Op Den Camp H."/>
            <person name="Overmann J."/>
            <person name="Amann R."/>
            <person name="Jetten M.S.M."/>
            <person name="Mascher T."/>
            <person name="Medema M.H."/>
            <person name="Devos D.P."/>
            <person name="Kaster A.-K."/>
            <person name="Ovreas L."/>
            <person name="Rohde M."/>
            <person name="Galperin M.Y."/>
            <person name="Jogler C."/>
        </authorList>
    </citation>
    <scope>NUCLEOTIDE SEQUENCE [LARGE SCALE GENOMIC DNA]</scope>
    <source>
        <strain evidence="6 7">Enr8</strain>
    </source>
</reference>
<protein>
    <submittedName>
        <fullName evidence="6">RNA polymerase sigma factor</fullName>
    </submittedName>
</protein>
<evidence type="ECO:0000256" key="2">
    <source>
        <dbReference type="ARBA" id="ARBA00023015"/>
    </source>
</evidence>
<dbReference type="Pfam" id="PF04542">
    <property type="entry name" value="Sigma70_r2"/>
    <property type="match status" value="1"/>
</dbReference>
<dbReference type="Proteomes" id="UP000318878">
    <property type="component" value="Unassembled WGS sequence"/>
</dbReference>
<dbReference type="Gene3D" id="1.10.10.10">
    <property type="entry name" value="Winged helix-like DNA-binding domain superfamily/Winged helix DNA-binding domain"/>
    <property type="match status" value="1"/>
</dbReference>
<keyword evidence="3" id="KW-0731">Sigma factor</keyword>
<dbReference type="NCBIfam" id="TIGR02937">
    <property type="entry name" value="sigma70-ECF"/>
    <property type="match status" value="1"/>
</dbReference>